<organism evidence="1 2">
    <name type="scientific">Deinococcus multiflagellatus</name>
    <dbReference type="NCBI Taxonomy" id="1656887"/>
    <lineage>
        <taxon>Bacteria</taxon>
        <taxon>Thermotogati</taxon>
        <taxon>Deinococcota</taxon>
        <taxon>Deinococci</taxon>
        <taxon>Deinococcales</taxon>
        <taxon>Deinococcaceae</taxon>
        <taxon>Deinococcus</taxon>
    </lineage>
</organism>
<protein>
    <submittedName>
        <fullName evidence="1">Uncharacterized protein</fullName>
    </submittedName>
</protein>
<comment type="caution">
    <text evidence="1">The sequence shown here is derived from an EMBL/GenBank/DDBJ whole genome shotgun (WGS) entry which is preliminary data.</text>
</comment>
<dbReference type="RefSeq" id="WP_380055147.1">
    <property type="nucleotide sequence ID" value="NZ_JBHSWB010000001.1"/>
</dbReference>
<gene>
    <name evidence="1" type="ORF">ACFP90_07515</name>
</gene>
<dbReference type="Proteomes" id="UP001596317">
    <property type="component" value="Unassembled WGS sequence"/>
</dbReference>
<reference evidence="2" key="1">
    <citation type="journal article" date="2019" name="Int. J. Syst. Evol. Microbiol.">
        <title>The Global Catalogue of Microorganisms (GCM) 10K type strain sequencing project: providing services to taxonomists for standard genome sequencing and annotation.</title>
        <authorList>
            <consortium name="The Broad Institute Genomics Platform"/>
            <consortium name="The Broad Institute Genome Sequencing Center for Infectious Disease"/>
            <person name="Wu L."/>
            <person name="Ma J."/>
        </authorList>
    </citation>
    <scope>NUCLEOTIDE SEQUENCE [LARGE SCALE GENOMIC DNA]</scope>
    <source>
        <strain evidence="2">CCUG 63830</strain>
    </source>
</reference>
<accession>A0ABW1ZIY4</accession>
<evidence type="ECO:0000313" key="1">
    <source>
        <dbReference type="EMBL" id="MFC6660222.1"/>
    </source>
</evidence>
<dbReference type="EMBL" id="JBHSWB010000001">
    <property type="protein sequence ID" value="MFC6660222.1"/>
    <property type="molecule type" value="Genomic_DNA"/>
</dbReference>
<keyword evidence="2" id="KW-1185">Reference proteome</keyword>
<proteinExistence type="predicted"/>
<sequence>MTFSWVPGTMDQVRFSTGERSYTVLLKDVQQLSVHSAADLYLKGRVVLPITAAHHAELTGHLALTSGVRRVSAAPAT</sequence>
<evidence type="ECO:0000313" key="2">
    <source>
        <dbReference type="Proteomes" id="UP001596317"/>
    </source>
</evidence>
<name>A0ABW1ZIY4_9DEIO</name>